<dbReference type="InterPro" id="IPR039498">
    <property type="entry name" value="NTP_transf_5"/>
</dbReference>
<gene>
    <name evidence="1" type="ORF">MNB_SV-3-695</name>
</gene>
<organism evidence="1">
    <name type="scientific">hydrothermal vent metagenome</name>
    <dbReference type="NCBI Taxonomy" id="652676"/>
    <lineage>
        <taxon>unclassified sequences</taxon>
        <taxon>metagenomes</taxon>
        <taxon>ecological metagenomes</taxon>
    </lineage>
</organism>
<proteinExistence type="predicted"/>
<evidence type="ECO:0000313" key="1">
    <source>
        <dbReference type="EMBL" id="SFV60106.1"/>
    </source>
</evidence>
<name>A0A1W1C2U8_9ZZZZ</name>
<dbReference type="EMBL" id="FPHI01000021">
    <property type="protein sequence ID" value="SFV60106.1"/>
    <property type="molecule type" value="Genomic_DNA"/>
</dbReference>
<sequence>MNMIKQKKPKIPSIDDSITILIICCQSKHSKIEHDFLLNYFSQGSYTFQHILNLASKHGVLPLVYQSIHHMANTHHILKPFEMTLKSAYLQIVKKNMRMSIELIYITKLLKTHGIDSLTFKGPVLSKIAYGDITLRQYGDIDILIKKRDRLKMILLLENEGYIPEIQLKTHTKETFIKAVNVIAFYHKSSKIRIEIHWELLSKNYAVNWHEDTLWENNHSIQINNNHLPILTIELHLIYLCVHSAKHLYERIEWICDIDRLIRSNANIDWNYILYHSKKMGITRMLYLGLTLSYILFDLEIPNTVQKHINKDTEIPKLINKIIKINFSNTSKSKKGFYIFRLLLNMRENHADKVKLFYKGITTAKFDDFLFLQLPKPLTFLYPIVRLFRLIKKYSKL</sequence>
<accession>A0A1W1C2U8</accession>
<protein>
    <submittedName>
        <fullName evidence="1">Putative ORF located using Glimmer/Genemark</fullName>
    </submittedName>
</protein>
<dbReference type="Pfam" id="PF14907">
    <property type="entry name" value="NTP_transf_5"/>
    <property type="match status" value="1"/>
</dbReference>
<dbReference type="AlphaFoldDB" id="A0A1W1C2U8"/>
<reference evidence="1" key="1">
    <citation type="submission" date="2016-10" db="EMBL/GenBank/DDBJ databases">
        <authorList>
            <person name="de Groot N.N."/>
        </authorList>
    </citation>
    <scope>NUCLEOTIDE SEQUENCE</scope>
</reference>